<evidence type="ECO:0000313" key="3">
    <source>
        <dbReference type="EMBL" id="MFD2113400.1"/>
    </source>
</evidence>
<keyword evidence="4" id="KW-1185">Reference proteome</keyword>
<dbReference type="Gene3D" id="1.10.260.40">
    <property type="entry name" value="lambda repressor-like DNA-binding domains"/>
    <property type="match status" value="1"/>
</dbReference>
<gene>
    <name evidence="3" type="ORF">ACFSJC_16240</name>
</gene>
<dbReference type="SMART" id="SM00530">
    <property type="entry name" value="HTH_XRE"/>
    <property type="match status" value="1"/>
</dbReference>
<accession>A0ABW4YCT0</accession>
<dbReference type="CDD" id="cd00093">
    <property type="entry name" value="HTH_XRE"/>
    <property type="match status" value="1"/>
</dbReference>
<dbReference type="Pfam" id="PF01381">
    <property type="entry name" value="HTH_3"/>
    <property type="match status" value="1"/>
</dbReference>
<sequence>MSLGKNIRRLRQDQGWTQVQLSERTGIRIGHISKLEKDDGDPKLSTLYKLMEAFGCSPDALLMDLDKAPMDAILKQTLERALKLPEANKAAIIEVVDGYIRACGVEQAFSDQNRTWISIWKNPPERVPMREPEGRQ</sequence>
<dbReference type="InterPro" id="IPR050807">
    <property type="entry name" value="TransReg_Diox_bact_type"/>
</dbReference>
<proteinExistence type="predicted"/>
<dbReference type="InterPro" id="IPR010982">
    <property type="entry name" value="Lambda_DNA-bd_dom_sf"/>
</dbReference>
<organism evidence="3 4">
    <name type="scientific">Thiorhodococcus fuscus</name>
    <dbReference type="NCBI Taxonomy" id="527200"/>
    <lineage>
        <taxon>Bacteria</taxon>
        <taxon>Pseudomonadati</taxon>
        <taxon>Pseudomonadota</taxon>
        <taxon>Gammaproteobacteria</taxon>
        <taxon>Chromatiales</taxon>
        <taxon>Chromatiaceae</taxon>
        <taxon>Thiorhodococcus</taxon>
    </lineage>
</organism>
<dbReference type="RefSeq" id="WP_386028219.1">
    <property type="nucleotide sequence ID" value="NZ_JBHUHX010000050.1"/>
</dbReference>
<dbReference type="SUPFAM" id="SSF47413">
    <property type="entry name" value="lambda repressor-like DNA-binding domains"/>
    <property type="match status" value="1"/>
</dbReference>
<dbReference type="PANTHER" id="PTHR46797:SF1">
    <property type="entry name" value="METHYLPHOSPHONATE SYNTHASE"/>
    <property type="match status" value="1"/>
</dbReference>
<dbReference type="PROSITE" id="PS50943">
    <property type="entry name" value="HTH_CROC1"/>
    <property type="match status" value="1"/>
</dbReference>
<dbReference type="PANTHER" id="PTHR46797">
    <property type="entry name" value="HTH-TYPE TRANSCRIPTIONAL REGULATOR"/>
    <property type="match status" value="1"/>
</dbReference>
<evidence type="ECO:0000256" key="1">
    <source>
        <dbReference type="ARBA" id="ARBA00023125"/>
    </source>
</evidence>
<reference evidence="4" key="1">
    <citation type="journal article" date="2019" name="Int. J. Syst. Evol. Microbiol.">
        <title>The Global Catalogue of Microorganisms (GCM) 10K type strain sequencing project: providing services to taxonomists for standard genome sequencing and annotation.</title>
        <authorList>
            <consortium name="The Broad Institute Genomics Platform"/>
            <consortium name="The Broad Institute Genome Sequencing Center for Infectious Disease"/>
            <person name="Wu L."/>
            <person name="Ma J."/>
        </authorList>
    </citation>
    <scope>NUCLEOTIDE SEQUENCE [LARGE SCALE GENOMIC DNA]</scope>
    <source>
        <strain evidence="4">KACC 12597</strain>
    </source>
</reference>
<evidence type="ECO:0000313" key="4">
    <source>
        <dbReference type="Proteomes" id="UP001597337"/>
    </source>
</evidence>
<name>A0ABW4YCT0_9GAMM</name>
<protein>
    <submittedName>
        <fullName evidence="3">Helix-turn-helix domain-containing protein</fullName>
    </submittedName>
</protein>
<dbReference type="InterPro" id="IPR001387">
    <property type="entry name" value="Cro/C1-type_HTH"/>
</dbReference>
<comment type="caution">
    <text evidence="3">The sequence shown here is derived from an EMBL/GenBank/DDBJ whole genome shotgun (WGS) entry which is preliminary data.</text>
</comment>
<keyword evidence="1" id="KW-0238">DNA-binding</keyword>
<evidence type="ECO:0000259" key="2">
    <source>
        <dbReference type="PROSITE" id="PS50943"/>
    </source>
</evidence>
<feature type="domain" description="HTH cro/C1-type" evidence="2">
    <location>
        <begin position="7"/>
        <end position="61"/>
    </location>
</feature>
<dbReference type="Proteomes" id="UP001597337">
    <property type="component" value="Unassembled WGS sequence"/>
</dbReference>
<dbReference type="EMBL" id="JBHUHX010000050">
    <property type="protein sequence ID" value="MFD2113400.1"/>
    <property type="molecule type" value="Genomic_DNA"/>
</dbReference>